<dbReference type="PANTHER" id="PTHR30289">
    <property type="entry name" value="UNCHARACTERIZED PROTEIN YBCL-RELATED"/>
    <property type="match status" value="1"/>
</dbReference>
<accession>S4NAF1</accession>
<dbReference type="InterPro" id="IPR036610">
    <property type="entry name" value="PEBP-like_sf"/>
</dbReference>
<dbReference type="OrthoDB" id="9797506at2"/>
<organism evidence="2 3">
    <name type="scientific">Streptomyces afghaniensis 772</name>
    <dbReference type="NCBI Taxonomy" id="1283301"/>
    <lineage>
        <taxon>Bacteria</taxon>
        <taxon>Bacillati</taxon>
        <taxon>Actinomycetota</taxon>
        <taxon>Actinomycetes</taxon>
        <taxon>Kitasatosporales</taxon>
        <taxon>Streptomycetaceae</taxon>
        <taxon>Streptomyces</taxon>
    </lineage>
</organism>
<proteinExistence type="inferred from homology"/>
<protein>
    <submittedName>
        <fullName evidence="2">Uncharacterized protein</fullName>
    </submittedName>
</protein>
<dbReference type="RefSeq" id="WP_020276854.1">
    <property type="nucleotide sequence ID" value="NZ_KE354450.1"/>
</dbReference>
<dbReference type="InterPro" id="IPR008914">
    <property type="entry name" value="PEBP"/>
</dbReference>
<dbReference type="EMBL" id="AOPY01001673">
    <property type="protein sequence ID" value="EPJ34919.1"/>
    <property type="molecule type" value="Genomic_DNA"/>
</dbReference>
<evidence type="ECO:0000313" key="3">
    <source>
        <dbReference type="Proteomes" id="UP000015001"/>
    </source>
</evidence>
<dbReference type="HOGENOM" id="CLU_083918_3_2_11"/>
<evidence type="ECO:0000313" key="2">
    <source>
        <dbReference type="EMBL" id="EPJ34919.1"/>
    </source>
</evidence>
<dbReference type="Pfam" id="PF01161">
    <property type="entry name" value="PBP"/>
    <property type="match status" value="1"/>
</dbReference>
<dbReference type="PATRIC" id="fig|1283301.3.peg.7966"/>
<dbReference type="Gene3D" id="3.90.280.10">
    <property type="entry name" value="PEBP-like"/>
    <property type="match status" value="1"/>
</dbReference>
<gene>
    <name evidence="2" type="ORF">STAFG_8027</name>
</gene>
<name>S4NAF1_9ACTN</name>
<comment type="similarity">
    <text evidence="1">Belongs to the UPF0098 family.</text>
</comment>
<reference evidence="2 3" key="1">
    <citation type="submission" date="2013-02" db="EMBL/GenBank/DDBJ databases">
        <title>Draft Genome Sequence of Streptomyces afghaniensis, Which Produces Compounds of the Julimycin B-Complex.</title>
        <authorList>
            <person name="Gruening B.A."/>
            <person name="Praeg A."/>
            <person name="Erxleben A."/>
            <person name="Guenther S."/>
            <person name="Fiedler H.-P."/>
            <person name="Goodfellow M."/>
            <person name="Mueller M."/>
        </authorList>
    </citation>
    <scope>NUCLEOTIDE SEQUENCE [LARGE SCALE GENOMIC DNA]</scope>
    <source>
        <strain evidence="2 3">772</strain>
    </source>
</reference>
<dbReference type="CDD" id="cd00865">
    <property type="entry name" value="PEBP_bact_arch"/>
    <property type="match status" value="1"/>
</dbReference>
<dbReference type="AlphaFoldDB" id="S4NAF1"/>
<evidence type="ECO:0000256" key="1">
    <source>
        <dbReference type="ARBA" id="ARBA00007120"/>
    </source>
</evidence>
<dbReference type="PANTHER" id="PTHR30289:SF1">
    <property type="entry name" value="PEBP (PHOSPHATIDYLETHANOLAMINE-BINDING PROTEIN) FAMILY PROTEIN"/>
    <property type="match status" value="1"/>
</dbReference>
<keyword evidence="3" id="KW-1185">Reference proteome</keyword>
<dbReference type="SUPFAM" id="SSF49777">
    <property type="entry name" value="PEBP-like"/>
    <property type="match status" value="1"/>
</dbReference>
<dbReference type="Proteomes" id="UP000015001">
    <property type="component" value="Unassembled WGS sequence"/>
</dbReference>
<sequence>MSLIGKLLVNRRAGEQTLAWHRSNLAAAATFDITSPHFDHETTLPVRHVVKRLGGQNLSPALAWALPPAETAQLLLVVEDPDVPLRSPLVHAAALLDPAVTELPCNALDSSALDAGVQILRSSQGRGYQGPAPIKGHGPHRYAFQLFALAEPISTVAGKPVASAKPKAVLEAGQALARARIDGFYDRP</sequence>
<comment type="caution">
    <text evidence="2">The sequence shown here is derived from an EMBL/GenBank/DDBJ whole genome shotgun (WGS) entry which is preliminary data.</text>
</comment>
<dbReference type="InterPro" id="IPR005247">
    <property type="entry name" value="YbhB_YbcL/LppC-like"/>
</dbReference>